<organism evidence="2">
    <name type="scientific">uncultured Sulfurovum sp</name>
    <dbReference type="NCBI Taxonomy" id="269237"/>
    <lineage>
        <taxon>Bacteria</taxon>
        <taxon>Pseudomonadati</taxon>
        <taxon>Campylobacterota</taxon>
        <taxon>Epsilonproteobacteria</taxon>
        <taxon>Campylobacterales</taxon>
        <taxon>Sulfurovaceae</taxon>
        <taxon>Sulfurovum</taxon>
        <taxon>environmental samples</taxon>
    </lineage>
</organism>
<dbReference type="GO" id="GO:0006508">
    <property type="term" value="P:proteolysis"/>
    <property type="evidence" value="ECO:0007669"/>
    <property type="project" value="InterPro"/>
</dbReference>
<gene>
    <name evidence="2" type="ORF">HELGO_WM6310</name>
</gene>
<dbReference type="SUPFAM" id="SSF53187">
    <property type="entry name" value="Zn-dependent exopeptidases"/>
    <property type="match status" value="1"/>
</dbReference>
<dbReference type="PANTHER" id="PTHR43501:SF1">
    <property type="entry name" value="CYTOSOL NON-SPECIFIC DIPEPTIDASE"/>
    <property type="match status" value="1"/>
</dbReference>
<evidence type="ECO:0000313" key="2">
    <source>
        <dbReference type="EMBL" id="CAA6814598.1"/>
    </source>
</evidence>
<evidence type="ECO:0000256" key="1">
    <source>
        <dbReference type="ARBA" id="ARBA00022801"/>
    </source>
</evidence>
<protein>
    <submittedName>
        <fullName evidence="2">Aminoacyl-histidine dipeptidase (Peptidase D) (EC)</fullName>
        <ecNumber evidence="2">3.4.13.3</ecNumber>
    </submittedName>
</protein>
<dbReference type="GO" id="GO:0070573">
    <property type="term" value="F:metallodipeptidase activity"/>
    <property type="evidence" value="ECO:0007669"/>
    <property type="project" value="TreeGrafter"/>
</dbReference>
<dbReference type="GO" id="GO:0005829">
    <property type="term" value="C:cytosol"/>
    <property type="evidence" value="ECO:0007669"/>
    <property type="project" value="TreeGrafter"/>
</dbReference>
<dbReference type="AlphaFoldDB" id="A0A6S6TI89"/>
<dbReference type="EC" id="3.4.13.3" evidence="2"/>
<dbReference type="Pfam" id="PF01546">
    <property type="entry name" value="Peptidase_M20"/>
    <property type="match status" value="1"/>
</dbReference>
<dbReference type="PRINTS" id="PR00934">
    <property type="entry name" value="XHISDIPTASE"/>
</dbReference>
<keyword evidence="2" id="KW-0645">Protease</keyword>
<reference evidence="2" key="1">
    <citation type="submission" date="2020-01" db="EMBL/GenBank/DDBJ databases">
        <authorList>
            <person name="Meier V. D."/>
            <person name="Meier V D."/>
        </authorList>
    </citation>
    <scope>NUCLEOTIDE SEQUENCE</scope>
    <source>
        <strain evidence="2">HLG_WM_MAG_06</strain>
    </source>
</reference>
<keyword evidence="1 2" id="KW-0378">Hydrolase</keyword>
<dbReference type="PANTHER" id="PTHR43501">
    <property type="entry name" value="CYTOSOL NON-SPECIFIC DIPEPTIDASE"/>
    <property type="match status" value="1"/>
</dbReference>
<proteinExistence type="predicted"/>
<dbReference type="EMBL" id="CACVAP010000074">
    <property type="protein sequence ID" value="CAA6814598.1"/>
    <property type="molecule type" value="Genomic_DNA"/>
</dbReference>
<sequence length="431" mass="47915">MNIIDNFLSLTKLPHCSENTDALFTFILDYAQSMGYETKTDSAKNILIRKGKPTLALQAHYDMVCMGKAPKIETYIEEGWMSAKESSLGADNGIAIAMMMVLMERGEELEFVLTAEEEVGLVGAGKLAFDLSSKYMLNIDYEDEGIVCIGCAGGSNILGSKKLDMAEEYEYFYEVSVRGLDGGHSGVDIDKNIPNAIKVLVEYLATKEVKIASFTGGERRNSIPANVVVKLSSTTALESKGLVEVKALNERLSVYESDNFLKLLLEFKHGIHEYNDEFNLADSSINLAIVSLEDAVVTVQTSARAMNAEGQKRIDSYALNLLKKYDYKPTIEDKYASWKPEVNTFTSSVNEAMVKVFGASKYEAIHAGLECGVIGERYPDMKFASIGPNIEFPHSTREKVELASVEKTFEVVEEIINKFRVSVKTLHQYYR</sequence>
<accession>A0A6S6TI89</accession>
<dbReference type="InterPro" id="IPR001160">
    <property type="entry name" value="Peptidase_M20C"/>
</dbReference>
<name>A0A6S6TI89_9BACT</name>
<keyword evidence="2" id="KW-0224">Dipeptidase</keyword>
<dbReference type="InterPro" id="IPR002933">
    <property type="entry name" value="Peptidase_M20"/>
</dbReference>
<dbReference type="Gene3D" id="3.40.630.10">
    <property type="entry name" value="Zn peptidases"/>
    <property type="match status" value="2"/>
</dbReference>